<dbReference type="InterPro" id="IPR036201">
    <property type="entry name" value="Pacifastin_dom_sf"/>
</dbReference>
<evidence type="ECO:0000259" key="8">
    <source>
        <dbReference type="PROSITE" id="PS51446"/>
    </source>
</evidence>
<comment type="similarity">
    <text evidence="6 7">Belongs to the protease inhibitor I19 family.</text>
</comment>
<name>A0A154PK91_DUFNO</name>
<proteinExistence type="inferred from homology"/>
<dbReference type="EMBL" id="KQ434943">
    <property type="protein sequence ID" value="KZC12243.1"/>
    <property type="molecule type" value="Genomic_DNA"/>
</dbReference>
<feature type="disulfide bond" evidence="7">
    <location>
        <begin position="4"/>
        <end position="19"/>
    </location>
</feature>
<keyword evidence="3 7" id="KW-0646">Protease inhibitor</keyword>
<keyword evidence="4 7" id="KW-0722">Serine protease inhibitor</keyword>
<evidence type="ECO:0000313" key="10">
    <source>
        <dbReference type="Proteomes" id="UP000076502"/>
    </source>
</evidence>
<evidence type="ECO:0000256" key="5">
    <source>
        <dbReference type="ARBA" id="ARBA00023157"/>
    </source>
</evidence>
<gene>
    <name evidence="9" type="ORF">WN55_03757</name>
</gene>
<evidence type="ECO:0000313" key="9">
    <source>
        <dbReference type="EMBL" id="KZC12243.1"/>
    </source>
</evidence>
<evidence type="ECO:0000256" key="7">
    <source>
        <dbReference type="PROSITE-ProRule" id="PRU00776"/>
    </source>
</evidence>
<organism evidence="9 10">
    <name type="scientific">Dufourea novaeangliae</name>
    <name type="common">Sweat bee</name>
    <dbReference type="NCBI Taxonomy" id="178035"/>
    <lineage>
        <taxon>Eukaryota</taxon>
        <taxon>Metazoa</taxon>
        <taxon>Ecdysozoa</taxon>
        <taxon>Arthropoda</taxon>
        <taxon>Hexapoda</taxon>
        <taxon>Insecta</taxon>
        <taxon>Pterygota</taxon>
        <taxon>Neoptera</taxon>
        <taxon>Endopterygota</taxon>
        <taxon>Hymenoptera</taxon>
        <taxon>Apocrita</taxon>
        <taxon>Aculeata</taxon>
        <taxon>Apoidea</taxon>
        <taxon>Anthophila</taxon>
        <taxon>Halictidae</taxon>
        <taxon>Rophitinae</taxon>
        <taxon>Dufourea</taxon>
    </lineage>
</organism>
<evidence type="ECO:0000256" key="4">
    <source>
        <dbReference type="ARBA" id="ARBA00022900"/>
    </source>
</evidence>
<protein>
    <recommendedName>
        <fullName evidence="8">Pacifastin domain-containing protein</fullName>
    </recommendedName>
</protein>
<keyword evidence="10" id="KW-1185">Reference proteome</keyword>
<comment type="caution">
    <text evidence="7">Lacks conserved residue(s) required for the propagation of feature annotation.</text>
</comment>
<sequence length="59" mass="6723">ERKCVAGKSYNDGCNHCMCQESGLVACTLMACAKYDPETDTFKQIERLDPPEDFWEKSE</sequence>
<comment type="subcellular location">
    <subcellularLocation>
        <location evidence="1">Secreted</location>
    </subcellularLocation>
</comment>
<feature type="disulfide bond" evidence="7">
    <location>
        <begin position="17"/>
        <end position="27"/>
    </location>
</feature>
<keyword evidence="5 7" id="KW-1015">Disulfide bond</keyword>
<keyword evidence="2" id="KW-0964">Secreted</keyword>
<feature type="disulfide bond" evidence="7">
    <location>
        <begin position="14"/>
        <end position="32"/>
    </location>
</feature>
<feature type="domain" description="Pacifastin" evidence="8">
    <location>
        <begin position="1"/>
        <end position="35"/>
    </location>
</feature>
<evidence type="ECO:0000256" key="2">
    <source>
        <dbReference type="ARBA" id="ARBA00022525"/>
    </source>
</evidence>
<evidence type="ECO:0000256" key="6">
    <source>
        <dbReference type="ARBA" id="ARBA00029459"/>
    </source>
</evidence>
<dbReference type="Pfam" id="PF05375">
    <property type="entry name" value="Pacifastin_I"/>
    <property type="match status" value="1"/>
</dbReference>
<dbReference type="SUPFAM" id="SSF57283">
    <property type="entry name" value="PMP inhibitors"/>
    <property type="match status" value="1"/>
</dbReference>
<accession>A0A154PK91</accession>
<reference evidence="9 10" key="1">
    <citation type="submission" date="2015-07" db="EMBL/GenBank/DDBJ databases">
        <title>The genome of Dufourea novaeangliae.</title>
        <authorList>
            <person name="Pan H."/>
            <person name="Kapheim K."/>
        </authorList>
    </citation>
    <scope>NUCLEOTIDE SEQUENCE [LARGE SCALE GENOMIC DNA]</scope>
    <source>
        <strain evidence="9">0120121106</strain>
        <tissue evidence="9">Whole body</tissue>
    </source>
</reference>
<dbReference type="PROSITE" id="PS51446">
    <property type="entry name" value="PACIFASTIN"/>
    <property type="match status" value="1"/>
</dbReference>
<evidence type="ECO:0000256" key="1">
    <source>
        <dbReference type="ARBA" id="ARBA00004613"/>
    </source>
</evidence>
<dbReference type="GO" id="GO:0005576">
    <property type="term" value="C:extracellular region"/>
    <property type="evidence" value="ECO:0007669"/>
    <property type="project" value="UniProtKB-SubCell"/>
</dbReference>
<dbReference type="InterPro" id="IPR008037">
    <property type="entry name" value="Pacifastin_dom"/>
</dbReference>
<evidence type="ECO:0000256" key="3">
    <source>
        <dbReference type="ARBA" id="ARBA00022690"/>
    </source>
</evidence>
<dbReference type="GO" id="GO:0004867">
    <property type="term" value="F:serine-type endopeptidase inhibitor activity"/>
    <property type="evidence" value="ECO:0007669"/>
    <property type="project" value="UniProtKB-UniRule"/>
</dbReference>
<dbReference type="Proteomes" id="UP000076502">
    <property type="component" value="Unassembled WGS sequence"/>
</dbReference>
<feature type="non-terminal residue" evidence="9">
    <location>
        <position position="1"/>
    </location>
</feature>
<dbReference type="AlphaFoldDB" id="A0A154PK91"/>